<accession>A0A5C3QU89</accession>
<sequence>MTDDLTPFYSSCTQMRQLGPKPTATSRHMIFFIKSSTPNPNSNNSNMVSQTPPLFDSNYFIFEEVTHASFEPEDITAETKAKLKAWWQQYLTVGKFAPKFCDLATKTLF</sequence>
<dbReference type="AlphaFoldDB" id="A0A5C3QU89"/>
<gene>
    <name evidence="1" type="ORF">BDV98DRAFT_582278</name>
</gene>
<organism evidence="1 2">
    <name type="scientific">Pterulicium gracile</name>
    <dbReference type="NCBI Taxonomy" id="1884261"/>
    <lineage>
        <taxon>Eukaryota</taxon>
        <taxon>Fungi</taxon>
        <taxon>Dikarya</taxon>
        <taxon>Basidiomycota</taxon>
        <taxon>Agaricomycotina</taxon>
        <taxon>Agaricomycetes</taxon>
        <taxon>Agaricomycetidae</taxon>
        <taxon>Agaricales</taxon>
        <taxon>Pleurotineae</taxon>
        <taxon>Pterulaceae</taxon>
        <taxon>Pterulicium</taxon>
    </lineage>
</organism>
<proteinExistence type="predicted"/>
<evidence type="ECO:0000313" key="1">
    <source>
        <dbReference type="EMBL" id="TFL01884.1"/>
    </source>
</evidence>
<reference evidence="1 2" key="1">
    <citation type="journal article" date="2019" name="Nat. Ecol. Evol.">
        <title>Megaphylogeny resolves global patterns of mushroom evolution.</title>
        <authorList>
            <person name="Varga T."/>
            <person name="Krizsan K."/>
            <person name="Foldi C."/>
            <person name="Dima B."/>
            <person name="Sanchez-Garcia M."/>
            <person name="Sanchez-Ramirez S."/>
            <person name="Szollosi G.J."/>
            <person name="Szarkandi J.G."/>
            <person name="Papp V."/>
            <person name="Albert L."/>
            <person name="Andreopoulos W."/>
            <person name="Angelini C."/>
            <person name="Antonin V."/>
            <person name="Barry K.W."/>
            <person name="Bougher N.L."/>
            <person name="Buchanan P."/>
            <person name="Buyck B."/>
            <person name="Bense V."/>
            <person name="Catcheside P."/>
            <person name="Chovatia M."/>
            <person name="Cooper J."/>
            <person name="Damon W."/>
            <person name="Desjardin D."/>
            <person name="Finy P."/>
            <person name="Geml J."/>
            <person name="Haridas S."/>
            <person name="Hughes K."/>
            <person name="Justo A."/>
            <person name="Karasinski D."/>
            <person name="Kautmanova I."/>
            <person name="Kiss B."/>
            <person name="Kocsube S."/>
            <person name="Kotiranta H."/>
            <person name="LaButti K.M."/>
            <person name="Lechner B.E."/>
            <person name="Liimatainen K."/>
            <person name="Lipzen A."/>
            <person name="Lukacs Z."/>
            <person name="Mihaltcheva S."/>
            <person name="Morgado L.N."/>
            <person name="Niskanen T."/>
            <person name="Noordeloos M.E."/>
            <person name="Ohm R.A."/>
            <person name="Ortiz-Santana B."/>
            <person name="Ovrebo C."/>
            <person name="Racz N."/>
            <person name="Riley R."/>
            <person name="Savchenko A."/>
            <person name="Shiryaev A."/>
            <person name="Soop K."/>
            <person name="Spirin V."/>
            <person name="Szebenyi C."/>
            <person name="Tomsovsky M."/>
            <person name="Tulloss R.E."/>
            <person name="Uehling J."/>
            <person name="Grigoriev I.V."/>
            <person name="Vagvolgyi C."/>
            <person name="Papp T."/>
            <person name="Martin F.M."/>
            <person name="Miettinen O."/>
            <person name="Hibbett D.S."/>
            <person name="Nagy L.G."/>
        </authorList>
    </citation>
    <scope>NUCLEOTIDE SEQUENCE [LARGE SCALE GENOMIC DNA]</scope>
    <source>
        <strain evidence="1 2">CBS 309.79</strain>
    </source>
</reference>
<dbReference type="Proteomes" id="UP000305067">
    <property type="component" value="Unassembled WGS sequence"/>
</dbReference>
<evidence type="ECO:0000313" key="2">
    <source>
        <dbReference type="Proteomes" id="UP000305067"/>
    </source>
</evidence>
<protein>
    <submittedName>
        <fullName evidence="1">Uncharacterized protein</fullName>
    </submittedName>
</protein>
<dbReference type="EMBL" id="ML178823">
    <property type="protein sequence ID" value="TFL01884.1"/>
    <property type="molecule type" value="Genomic_DNA"/>
</dbReference>
<name>A0A5C3QU89_9AGAR</name>
<keyword evidence="2" id="KW-1185">Reference proteome</keyword>